<dbReference type="AlphaFoldDB" id="A0A0E9VWY3"/>
<accession>A0A0E9VWY3</accession>
<evidence type="ECO:0000313" key="1">
    <source>
        <dbReference type="EMBL" id="JAH82587.1"/>
    </source>
</evidence>
<sequence length="53" mass="6233">MDWKRLPILILRSFSGISQKRGSFVTRRKRSSPPRFFLSAMSQTVKHRSTICH</sequence>
<reference evidence="1" key="2">
    <citation type="journal article" date="2015" name="Fish Shellfish Immunol.">
        <title>Early steps in the European eel (Anguilla anguilla)-Vibrio vulnificus interaction in the gills: Role of the RtxA13 toxin.</title>
        <authorList>
            <person name="Callol A."/>
            <person name="Pajuelo D."/>
            <person name="Ebbesson L."/>
            <person name="Teles M."/>
            <person name="MacKenzie S."/>
            <person name="Amaro C."/>
        </authorList>
    </citation>
    <scope>NUCLEOTIDE SEQUENCE</scope>
</reference>
<name>A0A0E9VWY3_ANGAN</name>
<dbReference type="EMBL" id="GBXM01025990">
    <property type="protein sequence ID" value="JAH82587.1"/>
    <property type="molecule type" value="Transcribed_RNA"/>
</dbReference>
<reference evidence="1" key="1">
    <citation type="submission" date="2014-11" db="EMBL/GenBank/DDBJ databases">
        <authorList>
            <person name="Amaro Gonzalez C."/>
        </authorList>
    </citation>
    <scope>NUCLEOTIDE SEQUENCE</scope>
</reference>
<proteinExistence type="predicted"/>
<protein>
    <submittedName>
        <fullName evidence="1">Uncharacterized protein</fullName>
    </submittedName>
</protein>
<organism evidence="1">
    <name type="scientific">Anguilla anguilla</name>
    <name type="common">European freshwater eel</name>
    <name type="synonym">Muraena anguilla</name>
    <dbReference type="NCBI Taxonomy" id="7936"/>
    <lineage>
        <taxon>Eukaryota</taxon>
        <taxon>Metazoa</taxon>
        <taxon>Chordata</taxon>
        <taxon>Craniata</taxon>
        <taxon>Vertebrata</taxon>
        <taxon>Euteleostomi</taxon>
        <taxon>Actinopterygii</taxon>
        <taxon>Neopterygii</taxon>
        <taxon>Teleostei</taxon>
        <taxon>Anguilliformes</taxon>
        <taxon>Anguillidae</taxon>
        <taxon>Anguilla</taxon>
    </lineage>
</organism>